<keyword evidence="2" id="KW-1185">Reference proteome</keyword>
<dbReference type="RefSeq" id="XP_024550630.1">
    <property type="nucleotide sequence ID" value="XM_024694837.1"/>
</dbReference>
<proteinExistence type="predicted"/>
<reference evidence="1 2" key="3">
    <citation type="journal article" date="2017" name="Mol. Plant Pathol.">
        <title>A gapless genome sequence of the fungus Botrytis cinerea.</title>
        <authorList>
            <person name="Van Kan J.A."/>
            <person name="Stassen J.H."/>
            <person name="Mosbach A."/>
            <person name="Van Der Lee T.A."/>
            <person name="Faino L."/>
            <person name="Farmer A.D."/>
            <person name="Papasotiriou D.G."/>
            <person name="Zhou S."/>
            <person name="Seidl M.F."/>
            <person name="Cottam E."/>
            <person name="Edel D."/>
            <person name="Hahn M."/>
            <person name="Schwartz D.C."/>
            <person name="Dietrich R.A."/>
            <person name="Widdison S."/>
            <person name="Scalliet G."/>
        </authorList>
    </citation>
    <scope>NUCLEOTIDE SEQUENCE [LARGE SCALE GENOMIC DNA]</scope>
    <source>
        <strain evidence="1 2">B05.10</strain>
    </source>
</reference>
<reference evidence="1 2" key="1">
    <citation type="journal article" date="2011" name="PLoS Genet.">
        <title>Genomic analysis of the necrotrophic fungal pathogens Sclerotinia sclerotiorum and Botrytis cinerea.</title>
        <authorList>
            <person name="Amselem J."/>
            <person name="Cuomo C.A."/>
            <person name="van Kan J.A."/>
            <person name="Viaud M."/>
            <person name="Benito E.P."/>
            <person name="Couloux A."/>
            <person name="Coutinho P.M."/>
            <person name="de Vries R.P."/>
            <person name="Dyer P.S."/>
            <person name="Fillinger S."/>
            <person name="Fournier E."/>
            <person name="Gout L."/>
            <person name="Hahn M."/>
            <person name="Kohn L."/>
            <person name="Lapalu N."/>
            <person name="Plummer K.M."/>
            <person name="Pradier J.M."/>
            <person name="Quevillon E."/>
            <person name="Sharon A."/>
            <person name="Simon A."/>
            <person name="ten Have A."/>
            <person name="Tudzynski B."/>
            <person name="Tudzynski P."/>
            <person name="Wincker P."/>
            <person name="Andrew M."/>
            <person name="Anthouard V."/>
            <person name="Beever R.E."/>
            <person name="Beffa R."/>
            <person name="Benoit I."/>
            <person name="Bouzid O."/>
            <person name="Brault B."/>
            <person name="Chen Z."/>
            <person name="Choquer M."/>
            <person name="Collemare J."/>
            <person name="Cotton P."/>
            <person name="Danchin E.G."/>
            <person name="Da Silva C."/>
            <person name="Gautier A."/>
            <person name="Giraud C."/>
            <person name="Giraud T."/>
            <person name="Gonzalez C."/>
            <person name="Grossetete S."/>
            <person name="Guldener U."/>
            <person name="Henrissat B."/>
            <person name="Howlett B.J."/>
            <person name="Kodira C."/>
            <person name="Kretschmer M."/>
            <person name="Lappartient A."/>
            <person name="Leroch M."/>
            <person name="Levis C."/>
            <person name="Mauceli E."/>
            <person name="Neuveglise C."/>
            <person name="Oeser B."/>
            <person name="Pearson M."/>
            <person name="Poulain J."/>
            <person name="Poussereau N."/>
            <person name="Quesneville H."/>
            <person name="Rascle C."/>
            <person name="Schumacher J."/>
            <person name="Segurens B."/>
            <person name="Sexton A."/>
            <person name="Silva E."/>
            <person name="Sirven C."/>
            <person name="Soanes D.M."/>
            <person name="Talbot N.J."/>
            <person name="Templeton M."/>
            <person name="Yandava C."/>
            <person name="Yarden O."/>
            <person name="Zeng Q."/>
            <person name="Rollins J.A."/>
            <person name="Lebrun M.H."/>
            <person name="Dickman M."/>
        </authorList>
    </citation>
    <scope>NUCLEOTIDE SEQUENCE [LARGE SCALE GENOMIC DNA]</scope>
    <source>
        <strain evidence="1 2">B05.10</strain>
    </source>
</reference>
<accession>A0A384JRK2</accession>
<dbReference type="RefSeq" id="XP_001552591.2">
    <property type="nucleotide sequence ID" value="XM_001552541.2"/>
</dbReference>
<dbReference type="EMBL" id="CP009813">
    <property type="protein sequence ID" value="ATZ53121.1"/>
    <property type="molecule type" value="Genomic_DNA"/>
</dbReference>
<evidence type="ECO:0000313" key="2">
    <source>
        <dbReference type="Proteomes" id="UP000001798"/>
    </source>
</evidence>
<dbReference type="KEGG" id="bfu:BCIN_09g00100"/>
<sequence>MSLPFLQTFPREIRDLIYTFVLADPNGIITLSPWSIEVAQSFSILRTCKQIHRECKEIIWEHKGLKLRELPVLKSKLEKRIAILGEAARWHILIQLEVLDWDELEWVERSLAAVAGSLHKLHGITIKASKERPQTVEEYEDILDLRENGEIVDGRLYQEYPGNASTDKGYRTWMINTSWPRLSPWAKRKWLAEMLIDSTDTGKLLHRIHDKFGGQLYIDGVLCLKDGKQILKGLKLDSRDGELKIIPRHR</sequence>
<reference evidence="1 2" key="2">
    <citation type="journal article" date="2012" name="Eukaryot. Cell">
        <title>Genome update of Botrytis cinerea strains B05.10 and T4.</title>
        <authorList>
            <person name="Staats M."/>
            <person name="van Kan J.A."/>
        </authorList>
    </citation>
    <scope>NUCLEOTIDE SEQUENCE [LARGE SCALE GENOMIC DNA]</scope>
    <source>
        <strain evidence="1 2">B05.10</strain>
    </source>
</reference>
<protein>
    <recommendedName>
        <fullName evidence="3">F-box domain-containing protein</fullName>
    </recommendedName>
</protein>
<organism evidence="1 2">
    <name type="scientific">Botryotinia fuckeliana (strain B05.10)</name>
    <name type="common">Noble rot fungus</name>
    <name type="synonym">Botrytis cinerea</name>
    <dbReference type="NCBI Taxonomy" id="332648"/>
    <lineage>
        <taxon>Eukaryota</taxon>
        <taxon>Fungi</taxon>
        <taxon>Dikarya</taxon>
        <taxon>Ascomycota</taxon>
        <taxon>Pezizomycotina</taxon>
        <taxon>Leotiomycetes</taxon>
        <taxon>Helotiales</taxon>
        <taxon>Sclerotiniaceae</taxon>
        <taxon>Botrytis</taxon>
    </lineage>
</organism>
<dbReference type="EMBL" id="CP009813">
    <property type="protein sequence ID" value="ATZ53120.1"/>
    <property type="molecule type" value="Genomic_DNA"/>
</dbReference>
<reference evidence="1" key="4">
    <citation type="submission" date="2017-12" db="EMBL/GenBank/DDBJ databases">
        <authorList>
            <person name="van Kan J."/>
        </authorList>
    </citation>
    <scope>NUCLEOTIDE SEQUENCE</scope>
    <source>
        <strain evidence="1">B05.10</strain>
    </source>
</reference>
<name>A0A384JRK2_BOTFB</name>
<evidence type="ECO:0000313" key="1">
    <source>
        <dbReference type="EMBL" id="ATZ53121.1"/>
    </source>
</evidence>
<dbReference type="VEuPathDB" id="FungiDB:Bcin09g00100"/>
<dbReference type="GeneID" id="5433128"/>
<dbReference type="AlphaFoldDB" id="A0A384JRK2"/>
<evidence type="ECO:0008006" key="3">
    <source>
        <dbReference type="Google" id="ProtNLM"/>
    </source>
</evidence>
<dbReference type="OMA" id="ARWHILI"/>
<dbReference type="Proteomes" id="UP000001798">
    <property type="component" value="Chromosome 9"/>
</dbReference>
<dbReference type="RefSeq" id="XP_024550629.1">
    <property type="nucleotide sequence ID" value="XM_024694836.1"/>
</dbReference>
<dbReference type="OrthoDB" id="5314997at2759"/>
<gene>
    <name evidence="1" type="ORF">BCIN_09g00100</name>
</gene>